<dbReference type="GO" id="GO:0008757">
    <property type="term" value="F:S-adenosylmethionine-dependent methyltransferase activity"/>
    <property type="evidence" value="ECO:0007669"/>
    <property type="project" value="InterPro"/>
</dbReference>
<dbReference type="CDD" id="cd02440">
    <property type="entry name" value="AdoMet_MTases"/>
    <property type="match status" value="1"/>
</dbReference>
<dbReference type="GO" id="GO:0032259">
    <property type="term" value="P:methylation"/>
    <property type="evidence" value="ECO:0007669"/>
    <property type="project" value="UniProtKB-KW"/>
</dbReference>
<dbReference type="Pfam" id="PF08241">
    <property type="entry name" value="Methyltransf_11"/>
    <property type="match status" value="1"/>
</dbReference>
<name>A0A6M8HMN8_9PROT</name>
<feature type="domain" description="Methyltransferase type 11" evidence="1">
    <location>
        <begin position="76"/>
        <end position="124"/>
    </location>
</feature>
<dbReference type="Gene3D" id="3.40.50.150">
    <property type="entry name" value="Vaccinia Virus protein VP39"/>
    <property type="match status" value="1"/>
</dbReference>
<evidence type="ECO:0000313" key="2">
    <source>
        <dbReference type="EMBL" id="QKE89673.1"/>
    </source>
</evidence>
<keyword evidence="2" id="KW-0808">Transferase</keyword>
<accession>A0A6M8HMN8</accession>
<evidence type="ECO:0000313" key="3">
    <source>
        <dbReference type="Proteomes" id="UP000500767"/>
    </source>
</evidence>
<dbReference type="SUPFAM" id="SSF53335">
    <property type="entry name" value="S-adenosyl-L-methionine-dependent methyltransferases"/>
    <property type="match status" value="1"/>
</dbReference>
<dbReference type="RefSeq" id="WP_171834661.1">
    <property type="nucleotide sequence ID" value="NZ_CP053708.1"/>
</dbReference>
<keyword evidence="3" id="KW-1185">Reference proteome</keyword>
<sequence length="259" mass="28532">MLDDVQTVADFYSRRRGSVAAGQLRRRLQGIWPDLQGQSILGLGHASPFLPLWHHQARLCIDASTSIAATPLQPDCLVQDDALPFPDQTFDRVLMTHALENATHAPRMLHAAWRVLRNDGRLLIVVPNRTGLWAHIEATPFADGTPYSTGRIARLLQRCLFRVEQLQGALYFPPSPLRSVLRAGPVLESAGRFLTPRLAGVLVIEAVKDMYAAHPAAPAARQVRFRSVLMPAGAVPASRNRADRVLQSDVDHADNAALR</sequence>
<reference evidence="2 3" key="1">
    <citation type="journal article" date="2014" name="World J. Microbiol. Biotechnol.">
        <title>Biodiversity and physiological characteristics of Antarctic and Arctic lichens-associated bacteria.</title>
        <authorList>
            <person name="Lee Y.M."/>
            <person name="Kim E.H."/>
            <person name="Lee H.K."/>
            <person name="Hong S.G."/>
        </authorList>
    </citation>
    <scope>NUCLEOTIDE SEQUENCE [LARGE SCALE GENOMIC DNA]</scope>
    <source>
        <strain evidence="2 3">PAMC 26569</strain>
    </source>
</reference>
<dbReference type="InterPro" id="IPR029063">
    <property type="entry name" value="SAM-dependent_MTases_sf"/>
</dbReference>
<dbReference type="KEGG" id="lck:HN018_06095"/>
<protein>
    <submittedName>
        <fullName evidence="2">Methyltransferase domain-containing protein</fullName>
    </submittedName>
</protein>
<dbReference type="Proteomes" id="UP000500767">
    <property type="component" value="Chromosome"/>
</dbReference>
<proteinExistence type="predicted"/>
<gene>
    <name evidence="2" type="ORF">HN018_06095</name>
</gene>
<organism evidence="2 3">
    <name type="scientific">Lichenicola cladoniae</name>
    <dbReference type="NCBI Taxonomy" id="1484109"/>
    <lineage>
        <taxon>Bacteria</taxon>
        <taxon>Pseudomonadati</taxon>
        <taxon>Pseudomonadota</taxon>
        <taxon>Alphaproteobacteria</taxon>
        <taxon>Acetobacterales</taxon>
        <taxon>Acetobacteraceae</taxon>
        <taxon>Lichenicola</taxon>
    </lineage>
</organism>
<dbReference type="AlphaFoldDB" id="A0A6M8HMN8"/>
<keyword evidence="2" id="KW-0489">Methyltransferase</keyword>
<evidence type="ECO:0000259" key="1">
    <source>
        <dbReference type="Pfam" id="PF08241"/>
    </source>
</evidence>
<dbReference type="InterPro" id="IPR013216">
    <property type="entry name" value="Methyltransf_11"/>
</dbReference>
<dbReference type="EMBL" id="CP053708">
    <property type="protein sequence ID" value="QKE89673.1"/>
    <property type="molecule type" value="Genomic_DNA"/>
</dbReference>